<evidence type="ECO:0000256" key="4">
    <source>
        <dbReference type="ARBA" id="ARBA00011010"/>
    </source>
</evidence>
<proteinExistence type="inferred from homology"/>
<feature type="coiled-coil region" evidence="13">
    <location>
        <begin position="559"/>
        <end position="603"/>
    </location>
</feature>
<feature type="compositionally biased region" description="Acidic residues" evidence="14">
    <location>
        <begin position="900"/>
        <end position="912"/>
    </location>
</feature>
<feature type="compositionally biased region" description="Low complexity" evidence="14">
    <location>
        <begin position="205"/>
        <end position="222"/>
    </location>
</feature>
<evidence type="ECO:0000313" key="16">
    <source>
        <dbReference type="EMBL" id="KAK5112101.1"/>
    </source>
</evidence>
<evidence type="ECO:0000256" key="8">
    <source>
        <dbReference type="ARBA" id="ARBA00022776"/>
    </source>
</evidence>
<dbReference type="GO" id="GO:0051286">
    <property type="term" value="C:cell tip"/>
    <property type="evidence" value="ECO:0007669"/>
    <property type="project" value="TreeGrafter"/>
</dbReference>
<feature type="domain" description="CAP-Gly" evidence="15">
    <location>
        <begin position="26"/>
        <end position="68"/>
    </location>
</feature>
<dbReference type="EMBL" id="JAVRRL010000033">
    <property type="protein sequence ID" value="KAK5112101.1"/>
    <property type="molecule type" value="Genomic_DNA"/>
</dbReference>
<dbReference type="PROSITE" id="PS50245">
    <property type="entry name" value="CAP_GLY_2"/>
    <property type="match status" value="1"/>
</dbReference>
<dbReference type="GO" id="GO:0005819">
    <property type="term" value="C:spindle"/>
    <property type="evidence" value="ECO:0007669"/>
    <property type="project" value="UniProtKB-SubCell"/>
</dbReference>
<evidence type="ECO:0000256" key="14">
    <source>
        <dbReference type="SAM" id="MobiDB-lite"/>
    </source>
</evidence>
<dbReference type="GO" id="GO:0005814">
    <property type="term" value="C:centriole"/>
    <property type="evidence" value="ECO:0007669"/>
    <property type="project" value="UniProtKB-SubCell"/>
</dbReference>
<dbReference type="GO" id="GO:0030286">
    <property type="term" value="C:dynein complex"/>
    <property type="evidence" value="ECO:0007669"/>
    <property type="project" value="UniProtKB-KW"/>
</dbReference>
<protein>
    <recommendedName>
        <fullName evidence="15">CAP-Gly domain-containing protein</fullName>
    </recommendedName>
</protein>
<feature type="compositionally biased region" description="Acidic residues" evidence="14">
    <location>
        <begin position="282"/>
        <end position="291"/>
    </location>
</feature>
<dbReference type="SMART" id="SM01052">
    <property type="entry name" value="CAP_GLY"/>
    <property type="match status" value="1"/>
</dbReference>
<evidence type="ECO:0000256" key="1">
    <source>
        <dbReference type="ARBA" id="ARBA00004114"/>
    </source>
</evidence>
<organism evidence="16 17">
    <name type="scientific">Meristemomyces frigidus</name>
    <dbReference type="NCBI Taxonomy" id="1508187"/>
    <lineage>
        <taxon>Eukaryota</taxon>
        <taxon>Fungi</taxon>
        <taxon>Dikarya</taxon>
        <taxon>Ascomycota</taxon>
        <taxon>Pezizomycotina</taxon>
        <taxon>Dothideomycetes</taxon>
        <taxon>Dothideomycetidae</taxon>
        <taxon>Mycosphaerellales</taxon>
        <taxon>Teratosphaeriaceae</taxon>
        <taxon>Meristemomyces</taxon>
    </lineage>
</organism>
<evidence type="ECO:0000259" key="15">
    <source>
        <dbReference type="PROSITE" id="PS50245"/>
    </source>
</evidence>
<dbReference type="Proteomes" id="UP001310890">
    <property type="component" value="Unassembled WGS sequence"/>
</dbReference>
<gene>
    <name evidence="16" type="ORF">LTR62_004443</name>
</gene>
<evidence type="ECO:0000256" key="7">
    <source>
        <dbReference type="ARBA" id="ARBA00022701"/>
    </source>
</evidence>
<feature type="coiled-coil region" evidence="13">
    <location>
        <begin position="1079"/>
        <end position="1165"/>
    </location>
</feature>
<comment type="caution">
    <text evidence="16">The sequence shown here is derived from an EMBL/GenBank/DDBJ whole genome shotgun (WGS) entry which is preliminary data.</text>
</comment>
<accession>A0AAN7YJX6</accession>
<feature type="compositionally biased region" description="Pro residues" evidence="14">
    <location>
        <begin position="297"/>
        <end position="307"/>
    </location>
</feature>
<comment type="subcellular location">
    <subcellularLocation>
        <location evidence="3">Cytoplasm</location>
        <location evidence="3">Cell cortex</location>
    </subcellularLocation>
    <subcellularLocation>
        <location evidence="1">Cytoplasm</location>
        <location evidence="1">Cytoskeleton</location>
        <location evidence="1">Microtubule organizing center</location>
        <location evidence="1">Centrosome</location>
        <location evidence="1">Centriole</location>
    </subcellularLocation>
    <subcellularLocation>
        <location evidence="2">Cytoplasm</location>
        <location evidence="2">Cytoskeleton</location>
        <location evidence="2">Spindle</location>
    </subcellularLocation>
</comment>
<evidence type="ECO:0000256" key="5">
    <source>
        <dbReference type="ARBA" id="ARBA00022490"/>
    </source>
</evidence>
<dbReference type="PANTHER" id="PTHR18916">
    <property type="entry name" value="DYNACTIN 1-RELATED MICROTUBULE-BINDING"/>
    <property type="match status" value="1"/>
</dbReference>
<dbReference type="GO" id="GO:0005816">
    <property type="term" value="C:spindle pole body"/>
    <property type="evidence" value="ECO:0007669"/>
    <property type="project" value="TreeGrafter"/>
</dbReference>
<feature type="compositionally biased region" description="Low complexity" evidence="14">
    <location>
        <begin position="308"/>
        <end position="323"/>
    </location>
</feature>
<evidence type="ECO:0000256" key="12">
    <source>
        <dbReference type="ARBA" id="ARBA00023306"/>
    </source>
</evidence>
<dbReference type="Gene3D" id="2.30.30.190">
    <property type="entry name" value="CAP Gly-rich-like domain"/>
    <property type="match status" value="1"/>
</dbReference>
<dbReference type="InterPro" id="IPR036859">
    <property type="entry name" value="CAP-Gly_dom_sf"/>
</dbReference>
<dbReference type="GO" id="GO:0051301">
    <property type="term" value="P:cell division"/>
    <property type="evidence" value="ECO:0007669"/>
    <property type="project" value="UniProtKB-KW"/>
</dbReference>
<dbReference type="InterPro" id="IPR022157">
    <property type="entry name" value="Dynactin"/>
</dbReference>
<dbReference type="PANTHER" id="PTHR18916:SF6">
    <property type="entry name" value="DYNACTIN SUBUNIT 1"/>
    <property type="match status" value="1"/>
</dbReference>
<keyword evidence="5" id="KW-0963">Cytoplasm</keyword>
<dbReference type="Pfam" id="PF12455">
    <property type="entry name" value="Dynactin"/>
    <property type="match status" value="1"/>
</dbReference>
<evidence type="ECO:0000256" key="11">
    <source>
        <dbReference type="ARBA" id="ARBA00023212"/>
    </source>
</evidence>
<keyword evidence="10 13" id="KW-0175">Coiled coil</keyword>
<sequence length="1319" mass="146072">MNVSQLAVGQKIVLADDRLGTIRYLGATHFQTGDWVGVELDEASGKNDGSVKGERYFSCEPDHGMFLRPGGVKQVAEDVRPKAAAKASNGVAGRSSRPSSVHMGVNGLRREAAEGPGRRASSIGGSPTPGAQLGSGLRSPTKSPSKQLSSNGVTSSTSTSRTNTPPAKSRLGATGPPVSRPRQSMAPPNTTAAGRRTSTIPSTNATAPSRSARPSLAPPSTSGRFPASKSPPVRPTAPRVPPSRAQQDLRTSSTTGGTGDDESERPSSRSPRTEGSMPSQQEEQEEVEEEEAIKPSFAPPPIPPDPPAQTTRSRRPSSPTAASIHSQRTMRSTAASNRQIEELEAKVRMLERKRLEDREVKKSLDQMQQERDHYKGIIEKLQNKYRPQQQELIELKQALSAAEKRFSDVEAIQAEHDSIMELTTLDREMAEEKAEGMQAELEALRAKNEEMELELEILKEENADLGKEMSPEERTSAGWAQMEKSNERLRDALLRLRDITQDKEAELKERVDELEEQAKGIDTLQAQYGETHEKLLRSEADTRDLKQQLEVALESDEMIEELTDRNSRLDITISQLRTTIEELEDLRDINDELQINYSEQEKQLQEEIDFKDSLLHDRERTAKEQQSALDEADYTVTRYRTLVSQMQSHLADMQASKRLSEAEAKELNDKARGMIDMNMRLQSSAEKTKVKTIELELGRLEAEEASQHLAIVQLFLPDAFATERDSVLALLRFKRLAFKTRLVQGLVRDRIASAVASGRLSESEDVFAACDVVDQLTWIAAMAERFINSISSCSAEEFARYESAFHELETVERGLNTCLEGLRNGELSERRLAQELKRSVAVMEHLASIHVKAGEGAGLADKLGMSMKCVVGGMEGVGTGLELMKGMIRRCLPTSKGGQNDDEDEDEDEDQANSELALLLNRLDALISSSRNAKVMAGKTLRSLGDLHARSLMLETEHAPDFADAETAVATVAAFVRNVGEAVQNFFGDEGRDEPFTADEITGIIARVANEVFDLHGEAEAGPFSTLSSKMRALQDQLVDLAQLPTDLDNTVEFELSPAPWLTRSTELKTRKDVSIDIAAQLSQTLERLRESERVLKEKEIELEEQSLRIEMLEARMREASKRSAKIAELEKALLGAEESEKEAKREVERVKLQAISQVERAREEVGRITAKERGTGDTNSEMASDALGAGSKVLMMRLEHRISSLEGAIRFLQDENSRLRLPAPNSPLALRQKLDWLHQPLHIPTTSSAAAEKSKKQTALRQESRVVLSKMLAMAAQPGLVDLSALGDRKNKLGWRPKREVAAWRVARAREEWVKLDI</sequence>
<dbReference type="GO" id="GO:0000743">
    <property type="term" value="P:nuclear migration involved in conjugation with cellular fusion"/>
    <property type="evidence" value="ECO:0007669"/>
    <property type="project" value="TreeGrafter"/>
</dbReference>
<feature type="compositionally biased region" description="Polar residues" evidence="14">
    <location>
        <begin position="324"/>
        <end position="338"/>
    </location>
</feature>
<keyword evidence="12" id="KW-0131">Cell cycle</keyword>
<dbReference type="Pfam" id="PF01302">
    <property type="entry name" value="CAP_GLY"/>
    <property type="match status" value="1"/>
</dbReference>
<name>A0AAN7YJX6_9PEZI</name>
<evidence type="ECO:0000313" key="17">
    <source>
        <dbReference type="Proteomes" id="UP001310890"/>
    </source>
</evidence>
<feature type="compositionally biased region" description="Pro residues" evidence="14">
    <location>
        <begin position="232"/>
        <end position="241"/>
    </location>
</feature>
<evidence type="ECO:0000256" key="3">
    <source>
        <dbReference type="ARBA" id="ARBA00004544"/>
    </source>
</evidence>
<comment type="similarity">
    <text evidence="4">Belongs to the dynactin 150 kDa subunit family.</text>
</comment>
<evidence type="ECO:0000256" key="2">
    <source>
        <dbReference type="ARBA" id="ARBA00004186"/>
    </source>
</evidence>
<dbReference type="SUPFAM" id="SSF74924">
    <property type="entry name" value="Cap-Gly domain"/>
    <property type="match status" value="1"/>
</dbReference>
<keyword evidence="7" id="KW-0493">Microtubule</keyword>
<feature type="compositionally biased region" description="Basic and acidic residues" evidence="14">
    <location>
        <begin position="108"/>
        <end position="117"/>
    </location>
</feature>
<feature type="compositionally biased region" description="Polar residues" evidence="14">
    <location>
        <begin position="186"/>
        <end position="204"/>
    </location>
</feature>
<evidence type="ECO:0000256" key="10">
    <source>
        <dbReference type="ARBA" id="ARBA00023054"/>
    </source>
</evidence>
<dbReference type="InterPro" id="IPR000938">
    <property type="entry name" value="CAP-Gly_domain"/>
</dbReference>
<dbReference type="PROSITE" id="PS00845">
    <property type="entry name" value="CAP_GLY_1"/>
    <property type="match status" value="1"/>
</dbReference>
<feature type="region of interest" description="Disordered" evidence="14">
    <location>
        <begin position="81"/>
        <end position="340"/>
    </location>
</feature>
<evidence type="ECO:0000256" key="9">
    <source>
        <dbReference type="ARBA" id="ARBA00023017"/>
    </source>
</evidence>
<evidence type="ECO:0000256" key="6">
    <source>
        <dbReference type="ARBA" id="ARBA00022618"/>
    </source>
</evidence>
<feature type="compositionally biased region" description="Low complexity" evidence="14">
    <location>
        <begin position="149"/>
        <end position="164"/>
    </location>
</feature>
<keyword evidence="6" id="KW-0132">Cell division</keyword>
<reference evidence="16" key="1">
    <citation type="submission" date="2023-08" db="EMBL/GenBank/DDBJ databases">
        <title>Black Yeasts Isolated from many extreme environments.</title>
        <authorList>
            <person name="Coleine C."/>
            <person name="Stajich J.E."/>
            <person name="Selbmann L."/>
        </authorList>
    </citation>
    <scope>NUCLEOTIDE SEQUENCE</scope>
    <source>
        <strain evidence="16">CCFEE 5401</strain>
    </source>
</reference>
<dbReference type="GO" id="GO:0005874">
    <property type="term" value="C:microtubule"/>
    <property type="evidence" value="ECO:0007669"/>
    <property type="project" value="UniProtKB-KW"/>
</dbReference>
<keyword evidence="9" id="KW-0243">Dynein</keyword>
<keyword evidence="11" id="KW-0206">Cytoskeleton</keyword>
<evidence type="ECO:0000256" key="13">
    <source>
        <dbReference type="SAM" id="Coils"/>
    </source>
</evidence>
<feature type="region of interest" description="Disordered" evidence="14">
    <location>
        <begin position="892"/>
        <end position="912"/>
    </location>
</feature>
<feature type="compositionally biased region" description="Polar residues" evidence="14">
    <location>
        <begin position="138"/>
        <end position="148"/>
    </location>
</feature>
<keyword evidence="8" id="KW-0498">Mitosis</keyword>
<dbReference type="GO" id="GO:0000132">
    <property type="term" value="P:establishment of mitotic spindle orientation"/>
    <property type="evidence" value="ECO:0007669"/>
    <property type="project" value="TreeGrafter"/>
</dbReference>